<dbReference type="PROSITE" id="PS50102">
    <property type="entry name" value="RRM"/>
    <property type="match status" value="2"/>
</dbReference>
<dbReference type="GO" id="GO:0003723">
    <property type="term" value="F:RNA binding"/>
    <property type="evidence" value="ECO:0007669"/>
    <property type="project" value="UniProtKB-UniRule"/>
</dbReference>
<dbReference type="Proteomes" id="UP000623129">
    <property type="component" value="Unassembled WGS sequence"/>
</dbReference>
<dbReference type="PANTHER" id="PTHR14398">
    <property type="entry name" value="RNA RECOGNITION RRM/RNP DOMAIN"/>
    <property type="match status" value="1"/>
</dbReference>
<dbReference type="InterPro" id="IPR000504">
    <property type="entry name" value="RRM_dom"/>
</dbReference>
<feature type="compositionally biased region" description="Low complexity" evidence="3">
    <location>
        <begin position="370"/>
        <end position="384"/>
    </location>
</feature>
<evidence type="ECO:0000313" key="6">
    <source>
        <dbReference type="Proteomes" id="UP000623129"/>
    </source>
</evidence>
<proteinExistence type="predicted"/>
<dbReference type="CDD" id="cd12257">
    <property type="entry name" value="RRM1_RBM26_like"/>
    <property type="match status" value="1"/>
</dbReference>
<dbReference type="InterPro" id="IPR012677">
    <property type="entry name" value="Nucleotide-bd_a/b_plait_sf"/>
</dbReference>
<feature type="domain" description="RRM" evidence="4">
    <location>
        <begin position="268"/>
        <end position="348"/>
    </location>
</feature>
<reference evidence="5" key="1">
    <citation type="submission" date="2020-01" db="EMBL/GenBank/DDBJ databases">
        <title>Genome sequence of Kobresia littledalei, the first chromosome-level genome in the family Cyperaceae.</title>
        <authorList>
            <person name="Qu G."/>
        </authorList>
    </citation>
    <scope>NUCLEOTIDE SEQUENCE</scope>
    <source>
        <strain evidence="5">C.B.Clarke</strain>
        <tissue evidence="5">Leaf</tissue>
    </source>
</reference>
<feature type="region of interest" description="Disordered" evidence="3">
    <location>
        <begin position="198"/>
        <end position="232"/>
    </location>
</feature>
<keyword evidence="6" id="KW-1185">Reference proteome</keyword>
<sequence>MHDLALMASSRGVNGSWGGYGFKDNRPEALFSHFKKFGRVIDIYIPSNSEKAFVQFSKREEAEAALLAPDAVMGNRFIKVLWANRDRFSDEAGPMGYHPKPLPHMSQAPISDKGKGGNLLNLTDFGEKGRIGSSSAEAVGTTPKVIPVNGPKVGAQKPEVELEPAVQKKQELLEELRKKQEILARKRDDFRRQLQMLEKQASGGKRGENSPTMNRTDTVGELPKPAAITPKNGNMMRHEAMHTATRILKDPLVGPPNFRMNRFKIDNRPVQFRILPTLPEDISDISILKEHFSSFGEVTSLEVDKKGTENEKETEARVTYTTHEAAEKAYFSGTSLRGHNLMFKWIPAVSNNTRTNGNSTGPVPHENLNPVTAVSSSPTSPVQTEVERSVSPAGGPTEPVERNDDTDDLCDSSTNDRMDDADAANSGVLQD</sequence>
<dbReference type="CDD" id="cd00590">
    <property type="entry name" value="RRM_SF"/>
    <property type="match status" value="1"/>
</dbReference>
<dbReference type="SUPFAM" id="SSF54928">
    <property type="entry name" value="RNA-binding domain, RBD"/>
    <property type="match status" value="1"/>
</dbReference>
<evidence type="ECO:0000256" key="3">
    <source>
        <dbReference type="SAM" id="MobiDB-lite"/>
    </source>
</evidence>
<dbReference type="OrthoDB" id="443401at2759"/>
<keyword evidence="1 2" id="KW-0694">RNA-binding</keyword>
<organism evidence="5 6">
    <name type="scientific">Carex littledalei</name>
    <dbReference type="NCBI Taxonomy" id="544730"/>
    <lineage>
        <taxon>Eukaryota</taxon>
        <taxon>Viridiplantae</taxon>
        <taxon>Streptophyta</taxon>
        <taxon>Embryophyta</taxon>
        <taxon>Tracheophyta</taxon>
        <taxon>Spermatophyta</taxon>
        <taxon>Magnoliopsida</taxon>
        <taxon>Liliopsida</taxon>
        <taxon>Poales</taxon>
        <taxon>Cyperaceae</taxon>
        <taxon>Cyperoideae</taxon>
        <taxon>Cariceae</taxon>
        <taxon>Carex</taxon>
        <taxon>Carex subgen. Euthyceras</taxon>
    </lineage>
</organism>
<feature type="domain" description="RRM" evidence="4">
    <location>
        <begin position="18"/>
        <end position="85"/>
    </location>
</feature>
<dbReference type="EMBL" id="SWLB01000023">
    <property type="protein sequence ID" value="KAF3323601.1"/>
    <property type="molecule type" value="Genomic_DNA"/>
</dbReference>
<dbReference type="GO" id="GO:0005634">
    <property type="term" value="C:nucleus"/>
    <property type="evidence" value="ECO:0007669"/>
    <property type="project" value="TreeGrafter"/>
</dbReference>
<dbReference type="InterPro" id="IPR045137">
    <property type="entry name" value="RBM26/27"/>
</dbReference>
<protein>
    <submittedName>
        <fullName evidence="5">Zinc finger CCCH domain-containing protein 27</fullName>
    </submittedName>
</protein>
<accession>A0A833QQ59</accession>
<evidence type="ECO:0000259" key="4">
    <source>
        <dbReference type="PROSITE" id="PS50102"/>
    </source>
</evidence>
<dbReference type="Gene3D" id="3.30.70.330">
    <property type="match status" value="2"/>
</dbReference>
<evidence type="ECO:0000256" key="2">
    <source>
        <dbReference type="PROSITE-ProRule" id="PRU00176"/>
    </source>
</evidence>
<dbReference type="AlphaFoldDB" id="A0A833QQ59"/>
<dbReference type="InterPro" id="IPR035979">
    <property type="entry name" value="RBD_domain_sf"/>
</dbReference>
<gene>
    <name evidence="5" type="ORF">FCM35_KLT12332</name>
</gene>
<dbReference type="Pfam" id="PF00076">
    <property type="entry name" value="RRM_1"/>
    <property type="match status" value="2"/>
</dbReference>
<feature type="region of interest" description="Disordered" evidence="3">
    <location>
        <begin position="354"/>
        <end position="431"/>
    </location>
</feature>
<evidence type="ECO:0000313" key="5">
    <source>
        <dbReference type="EMBL" id="KAF3323601.1"/>
    </source>
</evidence>
<dbReference type="PANTHER" id="PTHR14398:SF0">
    <property type="entry name" value="ZINC FINGER PROTEIN SWM"/>
    <property type="match status" value="1"/>
</dbReference>
<name>A0A833QQ59_9POAL</name>
<evidence type="ECO:0000256" key="1">
    <source>
        <dbReference type="ARBA" id="ARBA00022884"/>
    </source>
</evidence>
<comment type="caution">
    <text evidence="5">The sequence shown here is derived from an EMBL/GenBank/DDBJ whole genome shotgun (WGS) entry which is preliminary data.</text>
</comment>
<dbReference type="SMART" id="SM00360">
    <property type="entry name" value="RRM"/>
    <property type="match status" value="2"/>
</dbReference>